<dbReference type="InterPro" id="IPR011701">
    <property type="entry name" value="MFS"/>
</dbReference>
<evidence type="ECO:0000256" key="3">
    <source>
        <dbReference type="ARBA" id="ARBA00022448"/>
    </source>
</evidence>
<feature type="transmembrane region" description="Helical" evidence="8">
    <location>
        <begin position="308"/>
        <end position="327"/>
    </location>
</feature>
<organism evidence="10 11">
    <name type="scientific">Ferrimonas sediminum</name>
    <dbReference type="NCBI Taxonomy" id="718193"/>
    <lineage>
        <taxon>Bacteria</taxon>
        <taxon>Pseudomonadati</taxon>
        <taxon>Pseudomonadota</taxon>
        <taxon>Gammaproteobacteria</taxon>
        <taxon>Alteromonadales</taxon>
        <taxon>Ferrimonadaceae</taxon>
        <taxon>Ferrimonas</taxon>
    </lineage>
</organism>
<evidence type="ECO:0000256" key="6">
    <source>
        <dbReference type="ARBA" id="ARBA00022989"/>
    </source>
</evidence>
<name>A0A1G8Q889_9GAMM</name>
<evidence type="ECO:0000256" key="8">
    <source>
        <dbReference type="RuleBase" id="RU365088"/>
    </source>
</evidence>
<dbReference type="EMBL" id="FNEM01000004">
    <property type="protein sequence ID" value="SDJ00320.1"/>
    <property type="molecule type" value="Genomic_DNA"/>
</dbReference>
<dbReference type="NCBIfam" id="NF008314">
    <property type="entry name" value="PRK11102.1"/>
    <property type="match status" value="1"/>
</dbReference>
<dbReference type="GO" id="GO:0015385">
    <property type="term" value="F:sodium:proton antiporter activity"/>
    <property type="evidence" value="ECO:0007669"/>
    <property type="project" value="TreeGrafter"/>
</dbReference>
<evidence type="ECO:0000259" key="9">
    <source>
        <dbReference type="PROSITE" id="PS50850"/>
    </source>
</evidence>
<dbReference type="Pfam" id="PF07690">
    <property type="entry name" value="MFS_1"/>
    <property type="match status" value="1"/>
</dbReference>
<keyword evidence="3 8" id="KW-0813">Transport</keyword>
<dbReference type="InterPro" id="IPR020846">
    <property type="entry name" value="MFS_dom"/>
</dbReference>
<dbReference type="InterPro" id="IPR004812">
    <property type="entry name" value="Efflux_drug-R_Bcr/CmlA"/>
</dbReference>
<feature type="transmembrane region" description="Helical" evidence="8">
    <location>
        <begin position="339"/>
        <end position="365"/>
    </location>
</feature>
<dbReference type="SUPFAM" id="SSF103473">
    <property type="entry name" value="MFS general substrate transporter"/>
    <property type="match status" value="1"/>
</dbReference>
<dbReference type="GO" id="GO:1990961">
    <property type="term" value="P:xenobiotic detoxification by transmembrane export across the plasma membrane"/>
    <property type="evidence" value="ECO:0007669"/>
    <property type="project" value="InterPro"/>
</dbReference>
<gene>
    <name evidence="10" type="ORF">SAMN04488540_104198</name>
</gene>
<dbReference type="NCBIfam" id="TIGR00710">
    <property type="entry name" value="efflux_Bcr_CflA"/>
    <property type="match status" value="1"/>
</dbReference>
<keyword evidence="11" id="KW-1185">Reference proteome</keyword>
<keyword evidence="5 8" id="KW-0812">Transmembrane</keyword>
<keyword evidence="7 8" id="KW-0472">Membrane</keyword>
<sequence length="404" mass="42438">MTQTSKTTGLALIVLLGALAGMTPLAIDMYLPAIPAIADELNATVSLTQMSVSFFLVGFAVGQLFYGPVTDALGRIPVLIGGLGVFALASVLATFVSSVEGLIAARVLQALGGAGGSVVVMAILRDLFQREQFARAMSFVMLVMNLAPLAAPIVGGYLLTHSGWRAIFYLLALLALLLVVLIATRIGETLPASKRHNLNLRSALGLYRRILSTRQTMMYLGIGALVSGSLFVFVTGSSYVYIRYFEVAPEHFGYLFGINIILMMLLTSFNARYVARFGTLKMLATGLSISGAGAVLALLAASLSTPPLWLVVLPVMLMVGPLGMVSANATSLSLDSFDGAAGSVAALGGAIRFISGALAGVLLSLTQPQSPMPMLIGMAVCSLAALGYYWYTLNVVPKAVKDKK</sequence>
<feature type="transmembrane region" description="Helical" evidence="8">
    <location>
        <begin position="282"/>
        <end position="302"/>
    </location>
</feature>
<dbReference type="PROSITE" id="PS50850">
    <property type="entry name" value="MFS"/>
    <property type="match status" value="1"/>
</dbReference>
<keyword evidence="8" id="KW-0997">Cell inner membrane</keyword>
<dbReference type="CDD" id="cd17320">
    <property type="entry name" value="MFS_MdfA_MDR_like"/>
    <property type="match status" value="1"/>
</dbReference>
<feature type="transmembrane region" description="Helical" evidence="8">
    <location>
        <begin position="48"/>
        <end position="66"/>
    </location>
</feature>
<dbReference type="InterPro" id="IPR036259">
    <property type="entry name" value="MFS_trans_sf"/>
</dbReference>
<evidence type="ECO:0000313" key="10">
    <source>
        <dbReference type="EMBL" id="SDJ00320.1"/>
    </source>
</evidence>
<comment type="caution">
    <text evidence="8">Lacks conserved residue(s) required for the propagation of feature annotation.</text>
</comment>
<keyword evidence="6 8" id="KW-1133">Transmembrane helix</keyword>
<evidence type="ECO:0000256" key="4">
    <source>
        <dbReference type="ARBA" id="ARBA00022475"/>
    </source>
</evidence>
<feature type="transmembrane region" description="Helical" evidence="8">
    <location>
        <begin position="371"/>
        <end position="391"/>
    </location>
</feature>
<feature type="transmembrane region" description="Helical" evidence="8">
    <location>
        <begin position="166"/>
        <end position="186"/>
    </location>
</feature>
<evidence type="ECO:0000256" key="1">
    <source>
        <dbReference type="ARBA" id="ARBA00004651"/>
    </source>
</evidence>
<feature type="transmembrane region" description="Helical" evidence="8">
    <location>
        <begin position="254"/>
        <end position="275"/>
    </location>
</feature>
<comment type="similarity">
    <text evidence="2 8">Belongs to the major facilitator superfamily. Bcr/CmlA family.</text>
</comment>
<dbReference type="PANTHER" id="PTHR23502:SF132">
    <property type="entry name" value="POLYAMINE TRANSPORTER 2-RELATED"/>
    <property type="match status" value="1"/>
</dbReference>
<feature type="transmembrane region" description="Helical" evidence="8">
    <location>
        <begin position="103"/>
        <end position="124"/>
    </location>
</feature>
<evidence type="ECO:0000256" key="2">
    <source>
        <dbReference type="ARBA" id="ARBA00006236"/>
    </source>
</evidence>
<dbReference type="AlphaFoldDB" id="A0A1G8Q889"/>
<dbReference type="GO" id="GO:0042910">
    <property type="term" value="F:xenobiotic transmembrane transporter activity"/>
    <property type="evidence" value="ECO:0007669"/>
    <property type="project" value="InterPro"/>
</dbReference>
<reference evidence="11" key="1">
    <citation type="submission" date="2016-10" db="EMBL/GenBank/DDBJ databases">
        <authorList>
            <person name="Varghese N."/>
            <person name="Submissions S."/>
        </authorList>
    </citation>
    <scope>NUCLEOTIDE SEQUENCE [LARGE SCALE GENOMIC DNA]</scope>
    <source>
        <strain evidence="11">DSM 23317</strain>
    </source>
</reference>
<dbReference type="Gene3D" id="1.20.1720.10">
    <property type="entry name" value="Multidrug resistance protein D"/>
    <property type="match status" value="1"/>
</dbReference>
<dbReference type="GO" id="GO:0005886">
    <property type="term" value="C:plasma membrane"/>
    <property type="evidence" value="ECO:0007669"/>
    <property type="project" value="UniProtKB-SubCell"/>
</dbReference>
<feature type="transmembrane region" description="Helical" evidence="8">
    <location>
        <begin position="218"/>
        <end position="242"/>
    </location>
</feature>
<feature type="domain" description="Major facilitator superfamily (MFS) profile" evidence="9">
    <location>
        <begin position="9"/>
        <end position="396"/>
    </location>
</feature>
<evidence type="ECO:0000256" key="5">
    <source>
        <dbReference type="ARBA" id="ARBA00022692"/>
    </source>
</evidence>
<protein>
    <recommendedName>
        <fullName evidence="8">Bcr/CflA family efflux transporter</fullName>
    </recommendedName>
</protein>
<dbReference type="OrthoDB" id="9814303at2"/>
<feature type="transmembrane region" description="Helical" evidence="8">
    <location>
        <begin position="136"/>
        <end position="160"/>
    </location>
</feature>
<dbReference type="RefSeq" id="WP_090364005.1">
    <property type="nucleotide sequence ID" value="NZ_FNEM01000004.1"/>
</dbReference>
<proteinExistence type="inferred from homology"/>
<feature type="transmembrane region" description="Helical" evidence="8">
    <location>
        <begin position="78"/>
        <end position="97"/>
    </location>
</feature>
<comment type="subcellular location">
    <subcellularLocation>
        <location evidence="8">Cell inner membrane</location>
        <topology evidence="8">Multi-pass membrane protein</topology>
    </subcellularLocation>
    <subcellularLocation>
        <location evidence="1">Cell membrane</location>
        <topology evidence="1">Multi-pass membrane protein</topology>
    </subcellularLocation>
</comment>
<accession>A0A1G8Q889</accession>
<dbReference type="Proteomes" id="UP000199527">
    <property type="component" value="Unassembled WGS sequence"/>
</dbReference>
<evidence type="ECO:0000256" key="7">
    <source>
        <dbReference type="ARBA" id="ARBA00023136"/>
    </source>
</evidence>
<evidence type="ECO:0000313" key="11">
    <source>
        <dbReference type="Proteomes" id="UP000199527"/>
    </source>
</evidence>
<keyword evidence="4" id="KW-1003">Cell membrane</keyword>
<dbReference type="PANTHER" id="PTHR23502">
    <property type="entry name" value="MAJOR FACILITATOR SUPERFAMILY"/>
    <property type="match status" value="1"/>
</dbReference>